<dbReference type="RefSeq" id="WP_113890902.1">
    <property type="nucleotide sequence ID" value="NZ_QNRK01000023.1"/>
</dbReference>
<dbReference type="Pfam" id="PF13191">
    <property type="entry name" value="AAA_16"/>
    <property type="match status" value="1"/>
</dbReference>
<reference evidence="5 6" key="1">
    <citation type="submission" date="2018-06" db="EMBL/GenBank/DDBJ databases">
        <title>Genomic Encyclopedia of Type Strains, Phase IV (KMG-IV): sequencing the most valuable type-strain genomes for metagenomic binning, comparative biology and taxonomic classification.</title>
        <authorList>
            <person name="Goeker M."/>
        </authorList>
    </citation>
    <scope>NUCLEOTIDE SEQUENCE [LARGE SCALE GENOMIC DNA]</scope>
    <source>
        <strain evidence="5 6">DSM 24875</strain>
    </source>
</reference>
<dbReference type="InterPro" id="IPR041664">
    <property type="entry name" value="AAA_16"/>
</dbReference>
<dbReference type="InterPro" id="IPR027417">
    <property type="entry name" value="P-loop_NTPase"/>
</dbReference>
<evidence type="ECO:0000256" key="1">
    <source>
        <dbReference type="ARBA" id="ARBA00022741"/>
    </source>
</evidence>
<dbReference type="GO" id="GO:0005524">
    <property type="term" value="F:ATP binding"/>
    <property type="evidence" value="ECO:0007669"/>
    <property type="project" value="UniProtKB-KW"/>
</dbReference>
<accession>A0A366F2Z6</accession>
<dbReference type="AlphaFoldDB" id="A0A366F2Z6"/>
<organism evidence="5 6">
    <name type="scientific">Roseiarcus fermentans</name>
    <dbReference type="NCBI Taxonomy" id="1473586"/>
    <lineage>
        <taxon>Bacteria</taxon>
        <taxon>Pseudomonadati</taxon>
        <taxon>Pseudomonadota</taxon>
        <taxon>Alphaproteobacteria</taxon>
        <taxon>Hyphomicrobiales</taxon>
        <taxon>Roseiarcaceae</taxon>
        <taxon>Roseiarcus</taxon>
    </lineage>
</organism>
<evidence type="ECO:0000259" key="4">
    <source>
        <dbReference type="PROSITE" id="PS50125"/>
    </source>
</evidence>
<keyword evidence="2" id="KW-0067">ATP-binding</keyword>
<proteinExistence type="predicted"/>
<evidence type="ECO:0000313" key="5">
    <source>
        <dbReference type="EMBL" id="RBP09042.1"/>
    </source>
</evidence>
<dbReference type="GO" id="GO:0009190">
    <property type="term" value="P:cyclic nucleotide biosynthetic process"/>
    <property type="evidence" value="ECO:0007669"/>
    <property type="project" value="InterPro"/>
</dbReference>
<feature type="region of interest" description="Disordered" evidence="3">
    <location>
        <begin position="55"/>
        <end position="76"/>
    </location>
</feature>
<dbReference type="Gene3D" id="1.10.150.50">
    <property type="entry name" value="Transcription Factor, Ets-1"/>
    <property type="match status" value="1"/>
</dbReference>
<dbReference type="GO" id="GO:0005737">
    <property type="term" value="C:cytoplasm"/>
    <property type="evidence" value="ECO:0007669"/>
    <property type="project" value="TreeGrafter"/>
</dbReference>
<dbReference type="InterPro" id="IPR001660">
    <property type="entry name" value="SAM"/>
</dbReference>
<dbReference type="CDD" id="cd07302">
    <property type="entry name" value="CHD"/>
    <property type="match status" value="1"/>
</dbReference>
<dbReference type="Gene3D" id="1.25.40.10">
    <property type="entry name" value="Tetratricopeptide repeat domain"/>
    <property type="match status" value="1"/>
</dbReference>
<sequence length="1090" mass="117724">MSDALRTALDGFGLGEFYDVLAANDVDVATLEELTEADLRELGLTLGQRKRFLRARTTHNGLPPPGQRPGGGGHSATMVGERRQLTSMFCDLVGSTPLSLRLDPEDFSEIIRVFQDTCAGVITRGGGYVARYQGDGVLAHFGFPRAREDDAQSAARAALAIVAKIGQLRAPDGEPLSVRVGVATGLVVVVGDYGANGLAVEQSIVGETLNLAARLQSAAAPGEIIISEATQRLCGGMFEYEQRGDIVLKGFPEPVTMYRLIGEGSAQNRFDARTFAGLNPFVGRGQEFDALIGRWNAARAGRGQIVLVSGEPGIGKSRLALTVLDQIRRERAEIIRWNCAAHLANRAMHPIVRDIEMRAGLSRTLSADAARAAVGRLVAASPTLFSDDARFLHDLLGMETETRSDLDAAGRARRIYAVLARWLAGVARDAPVLILIEDAHWADAATLEFLATLIDRIPRLSVMLLITHRPEFVAPWPQAKQSASIVLDPLDADAGAQLLAAVMRDHILPSAVVRTILDKAGGVPLFVEELAHAVLDAVPGLRRAVESPESLTIPATLQDSLMARLDQLGEAKELAQIGSVIGREFTSAMLRAVAPDHPDIDGGLRRLCESGLARENFDTDAVGIAFHHALIQDAAYESLLRKRRRELHRAVAEAMLSQDPAFAGAEPEEIARHCSKGGLAEPAVSYWLAAGMHALDRAANAPAITHLRSALEQMTLLPETAESARTELQIQMALAPATSAIYGWAARDVETACRRAIAIATQVSDGEALCGATWGLWTNYFIRGEMDSALDCARSVSAMADETGSTFLALAAAHALTYSHYSRGEYREALAAGEAGLARYDRDADLLALRTFQLSPSLALPTLMANVHWFLDQEAEADAALERAHAMAEALQHPPALVHCLCVSSYYLVFARRWDKLAPIAERAVRISVEEGFRFWEHMARVAQAFARAADGDRDGAIRAAIDNITAFKATGASIVMSQFEPRLGELLIDAGEARQAEARLSEAIADAHRRAERTYLPELHRVRAVARGKLGDFERAAEDARAALSIAIAQGAPPLVRNAEATLRGLMESRENSAKVIDLQGHWRREGRA</sequence>
<evidence type="ECO:0000256" key="2">
    <source>
        <dbReference type="ARBA" id="ARBA00022840"/>
    </source>
</evidence>
<dbReference type="Proteomes" id="UP000253529">
    <property type="component" value="Unassembled WGS sequence"/>
</dbReference>
<protein>
    <submittedName>
        <fullName evidence="5">AAA ATPase-like protein</fullName>
    </submittedName>
</protein>
<dbReference type="InterPro" id="IPR013761">
    <property type="entry name" value="SAM/pointed_sf"/>
</dbReference>
<dbReference type="SUPFAM" id="SSF47769">
    <property type="entry name" value="SAM/Pointed domain"/>
    <property type="match status" value="1"/>
</dbReference>
<dbReference type="GO" id="GO:0035556">
    <property type="term" value="P:intracellular signal transduction"/>
    <property type="evidence" value="ECO:0007669"/>
    <property type="project" value="InterPro"/>
</dbReference>
<dbReference type="PANTHER" id="PTHR16305">
    <property type="entry name" value="TESTICULAR SOLUBLE ADENYLYL CYCLASE"/>
    <property type="match status" value="1"/>
</dbReference>
<dbReference type="OrthoDB" id="9785312at2"/>
<dbReference type="Gene3D" id="3.40.50.300">
    <property type="entry name" value="P-loop containing nucleotide triphosphate hydrolases"/>
    <property type="match status" value="1"/>
</dbReference>
<dbReference type="Pfam" id="PF00536">
    <property type="entry name" value="SAM_1"/>
    <property type="match status" value="1"/>
</dbReference>
<dbReference type="CDD" id="cd09487">
    <property type="entry name" value="SAM_superfamily"/>
    <property type="match status" value="1"/>
</dbReference>
<name>A0A366F2Z6_9HYPH</name>
<dbReference type="PANTHER" id="PTHR16305:SF28">
    <property type="entry name" value="GUANYLATE CYCLASE DOMAIN-CONTAINING PROTEIN"/>
    <property type="match status" value="1"/>
</dbReference>
<feature type="domain" description="Guanylate cyclase" evidence="4">
    <location>
        <begin position="86"/>
        <end position="216"/>
    </location>
</feature>
<dbReference type="Gene3D" id="3.30.70.1230">
    <property type="entry name" value="Nucleotide cyclase"/>
    <property type="match status" value="1"/>
</dbReference>
<dbReference type="SMART" id="SM00044">
    <property type="entry name" value="CYCc"/>
    <property type="match status" value="1"/>
</dbReference>
<dbReference type="EMBL" id="QNRK01000023">
    <property type="protein sequence ID" value="RBP09042.1"/>
    <property type="molecule type" value="Genomic_DNA"/>
</dbReference>
<dbReference type="GO" id="GO:0004016">
    <property type="term" value="F:adenylate cyclase activity"/>
    <property type="evidence" value="ECO:0007669"/>
    <property type="project" value="UniProtKB-ARBA"/>
</dbReference>
<dbReference type="Pfam" id="PF00211">
    <property type="entry name" value="Guanylate_cyc"/>
    <property type="match status" value="1"/>
</dbReference>
<dbReference type="SUPFAM" id="SSF55073">
    <property type="entry name" value="Nucleotide cyclase"/>
    <property type="match status" value="1"/>
</dbReference>
<evidence type="ECO:0000313" key="6">
    <source>
        <dbReference type="Proteomes" id="UP000253529"/>
    </source>
</evidence>
<dbReference type="PROSITE" id="PS50125">
    <property type="entry name" value="GUANYLATE_CYCLASE_2"/>
    <property type="match status" value="1"/>
</dbReference>
<dbReference type="SUPFAM" id="SSF52540">
    <property type="entry name" value="P-loop containing nucleoside triphosphate hydrolases"/>
    <property type="match status" value="1"/>
</dbReference>
<dbReference type="InterPro" id="IPR001054">
    <property type="entry name" value="A/G_cyclase"/>
</dbReference>
<keyword evidence="1" id="KW-0547">Nucleotide-binding</keyword>
<dbReference type="InterPro" id="IPR029787">
    <property type="entry name" value="Nucleotide_cyclase"/>
</dbReference>
<dbReference type="SUPFAM" id="SSF48452">
    <property type="entry name" value="TPR-like"/>
    <property type="match status" value="2"/>
</dbReference>
<gene>
    <name evidence="5" type="ORF">DFR50_12311</name>
</gene>
<dbReference type="InterPro" id="IPR011990">
    <property type="entry name" value="TPR-like_helical_dom_sf"/>
</dbReference>
<comment type="caution">
    <text evidence="5">The sequence shown here is derived from an EMBL/GenBank/DDBJ whole genome shotgun (WGS) entry which is preliminary data.</text>
</comment>
<evidence type="ECO:0000256" key="3">
    <source>
        <dbReference type="SAM" id="MobiDB-lite"/>
    </source>
</evidence>
<keyword evidence="6" id="KW-1185">Reference proteome</keyword>